<dbReference type="HAMAP" id="MF_03048">
    <property type="entry name" value="Urm1"/>
    <property type="match status" value="1"/>
</dbReference>
<dbReference type="SUPFAM" id="SSF54285">
    <property type="entry name" value="MoaD/ThiS"/>
    <property type="match status" value="1"/>
</dbReference>
<evidence type="ECO:0000313" key="7">
    <source>
        <dbReference type="EMBL" id="KAK7196807.1"/>
    </source>
</evidence>
<gene>
    <name evidence="7" type="ORF">NESM_000621100</name>
</gene>
<feature type="modified residue" description="1-thioglycine" evidence="5">
    <location>
        <position position="103"/>
    </location>
</feature>
<dbReference type="GO" id="GO:0032447">
    <property type="term" value="P:protein urmylation"/>
    <property type="evidence" value="ECO:0007669"/>
    <property type="project" value="UniProtKB-UniRule"/>
</dbReference>
<keyword evidence="8" id="KW-1185">Reference proteome</keyword>
<dbReference type="GO" id="GO:0005829">
    <property type="term" value="C:cytosol"/>
    <property type="evidence" value="ECO:0007669"/>
    <property type="project" value="UniProtKB-UniRule"/>
</dbReference>
<dbReference type="EMBL" id="JAECZO010000086">
    <property type="protein sequence ID" value="KAK7196807.1"/>
    <property type="molecule type" value="Genomic_DNA"/>
</dbReference>
<dbReference type="PIRSF" id="PIRSF037379">
    <property type="entry name" value="Ubiquitin-related_modifier_1"/>
    <property type="match status" value="1"/>
</dbReference>
<dbReference type="InterPro" id="IPR015221">
    <property type="entry name" value="Urm1"/>
</dbReference>
<evidence type="ECO:0000256" key="5">
    <source>
        <dbReference type="HAMAP-Rule" id="MF_03048"/>
    </source>
</evidence>
<dbReference type="GO" id="GO:0034227">
    <property type="term" value="P:tRNA thio-modification"/>
    <property type="evidence" value="ECO:0007669"/>
    <property type="project" value="UniProtKB-UniRule"/>
</dbReference>
<dbReference type="Gene3D" id="3.10.20.30">
    <property type="match status" value="1"/>
</dbReference>
<comment type="subcellular location">
    <subcellularLocation>
        <location evidence="5 6">Cytoplasm</location>
    </subcellularLocation>
</comment>
<dbReference type="PANTHER" id="PTHR14986">
    <property type="entry name" value="RURM1 PROTEIN"/>
    <property type="match status" value="1"/>
</dbReference>
<keyword evidence="4 5" id="KW-0833">Ubl conjugation pathway</keyword>
<dbReference type="GO" id="GO:0002098">
    <property type="term" value="P:tRNA wobble uridine modification"/>
    <property type="evidence" value="ECO:0007669"/>
    <property type="project" value="UniProtKB-UniRule"/>
</dbReference>
<organism evidence="7 8">
    <name type="scientific">Novymonas esmeraldas</name>
    <dbReference type="NCBI Taxonomy" id="1808958"/>
    <lineage>
        <taxon>Eukaryota</taxon>
        <taxon>Discoba</taxon>
        <taxon>Euglenozoa</taxon>
        <taxon>Kinetoplastea</taxon>
        <taxon>Metakinetoplastina</taxon>
        <taxon>Trypanosomatida</taxon>
        <taxon>Trypanosomatidae</taxon>
        <taxon>Novymonas</taxon>
    </lineage>
</organism>
<dbReference type="Pfam" id="PF09138">
    <property type="entry name" value="Urm1"/>
    <property type="match status" value="1"/>
</dbReference>
<comment type="caution">
    <text evidence="7">The sequence shown here is derived from an EMBL/GenBank/DDBJ whole genome shotgun (WGS) entry which is preliminary data.</text>
</comment>
<keyword evidence="2 5" id="KW-1017">Isopeptide bond</keyword>
<dbReference type="CDD" id="cd01764">
    <property type="entry name" value="Ubl_Urm1"/>
    <property type="match status" value="1"/>
</dbReference>
<dbReference type="Proteomes" id="UP001430356">
    <property type="component" value="Unassembled WGS sequence"/>
</dbReference>
<comment type="PTM">
    <text evidence="5">C-terminal thiocarboxylation occurs in 2 steps, it is first acyl-adenylated (-COAMP) via the hesA/moeB/thiF part of the MOCS3/UBA4 homolog, then thiocarboxylated (-COSH) via the rhodanese domain of the MOCS3/UBA4 homolog.</text>
</comment>
<evidence type="ECO:0000256" key="2">
    <source>
        <dbReference type="ARBA" id="ARBA00022499"/>
    </source>
</evidence>
<sequence>MTEPYKKIKIALSGGCELLFDKQSSLILSGTVPAGATVSQLIDLLRRDYVRERPELFVDATGANVRPGILVLVNDCDVEVLGGVEHVLEDGDEVEFVSTLHGG</sequence>
<keyword evidence="1 5" id="KW-0963">Cytoplasm</keyword>
<keyword evidence="3 5" id="KW-0819">tRNA processing</keyword>
<reference evidence="7 8" key="1">
    <citation type="journal article" date="2021" name="MBio">
        <title>A New Model Trypanosomatid, Novymonas esmeraldas: Genomic Perception of Its 'Candidatus Pandoraea novymonadis' Endosymbiont.</title>
        <authorList>
            <person name="Zakharova A."/>
            <person name="Saura A."/>
            <person name="Butenko A."/>
            <person name="Podesvova L."/>
            <person name="Warmusova S."/>
            <person name="Kostygov A.Y."/>
            <person name="Nenarokova A."/>
            <person name="Lukes J."/>
            <person name="Opperdoes F.R."/>
            <person name="Yurchenko V."/>
        </authorList>
    </citation>
    <scope>NUCLEOTIDE SEQUENCE [LARGE SCALE GENOMIC DNA]</scope>
    <source>
        <strain evidence="7 8">E262AT.01</strain>
    </source>
</reference>
<accession>A0AAW0ETH5</accession>
<comment type="function">
    <text evidence="5">Acts as a sulfur carrier required for 2-thiolation of mcm(5)S(2)U at tRNA wobble positions of cytosolic tRNA(Lys), tRNA(Glu) and tRNA(Gln). Serves as sulfur donor in tRNA 2-thiolation reaction by being thiocarboxylated (-COSH) at its C-terminus by the MOCS3/UBA4 homolog. The sulfur is then transferred to tRNA to form 2-thiolation of mcm(5)S(2)U. Also acts as a ubiquitin-like protein (UBL) that is covalently conjugated via an isopeptide bond to lysine residues of target proteins. The thiocarboxylated form serves as substrate for conjugation and oxidative stress specifically induces the formation of UBL-protein conjugates.</text>
</comment>
<evidence type="ECO:0000256" key="1">
    <source>
        <dbReference type="ARBA" id="ARBA00022490"/>
    </source>
</evidence>
<name>A0AAW0ETH5_9TRYP</name>
<comment type="similarity">
    <text evidence="5 6">Belongs to the URM1 family.</text>
</comment>
<dbReference type="InterPro" id="IPR016155">
    <property type="entry name" value="Mopterin_synth/thiamin_S_b"/>
</dbReference>
<proteinExistence type="inferred from homology"/>
<feature type="cross-link" description="Glycyl lysine isopeptide (Gly-Lys) (interchain with K-? in acceptor proteins)" evidence="5">
    <location>
        <position position="103"/>
    </location>
</feature>
<dbReference type="AlphaFoldDB" id="A0AAW0ETH5"/>
<evidence type="ECO:0000256" key="3">
    <source>
        <dbReference type="ARBA" id="ARBA00022694"/>
    </source>
</evidence>
<comment type="pathway">
    <text evidence="5 6">tRNA modification; 5-methoxycarbonylmethyl-2-thiouridine-tRNA biosynthesis.</text>
</comment>
<evidence type="ECO:0000256" key="4">
    <source>
        <dbReference type="ARBA" id="ARBA00022786"/>
    </source>
</evidence>
<evidence type="ECO:0000313" key="8">
    <source>
        <dbReference type="Proteomes" id="UP001430356"/>
    </source>
</evidence>
<protein>
    <recommendedName>
        <fullName evidence="5">Ubiquitin-related modifier 1 homolog</fullName>
    </recommendedName>
</protein>
<dbReference type="InterPro" id="IPR012675">
    <property type="entry name" value="Beta-grasp_dom_sf"/>
</dbReference>
<evidence type="ECO:0000256" key="6">
    <source>
        <dbReference type="RuleBase" id="RU361182"/>
    </source>
</evidence>